<gene>
    <name evidence="1" type="ORF">SAMN04488003_10896</name>
</gene>
<dbReference type="AlphaFoldDB" id="A0A1H8DC86"/>
<organism evidence="1 2">
    <name type="scientific">Loktanella fryxellensis</name>
    <dbReference type="NCBI Taxonomy" id="245187"/>
    <lineage>
        <taxon>Bacteria</taxon>
        <taxon>Pseudomonadati</taxon>
        <taxon>Pseudomonadota</taxon>
        <taxon>Alphaproteobacteria</taxon>
        <taxon>Rhodobacterales</taxon>
        <taxon>Roseobacteraceae</taxon>
        <taxon>Loktanella</taxon>
    </lineage>
</organism>
<sequence length="323" mass="33188">MKLLTIIVLALAGLYSAYWFIAARTLDGQLQSGLAAAVAQGWQIESESLTTGGYPSRFDVTARDLTVTTPGGDVTWRAPVVETAALSYAPNRVILALPPSQTVAVQGQTVTIGSDGLRASLGVAANTSLALDTLTAEARALDLVSDRGWSWKTGAALLALRPDGTTPGSYDAYLGLANVTPGVALSAAPDGPAQVTVDATVQLDRPLDRTGLAGAPPQVQQLSLTTAEVTWGDLRLVADGAIDVDATGVPTGQILLALTGWQDVLTLIAEAGLLDPGLLSVIRNGASFMAAGQDTLTMPLTFADGAMALGPIPIGPAPRLILR</sequence>
<reference evidence="1 2" key="1">
    <citation type="submission" date="2016-10" db="EMBL/GenBank/DDBJ databases">
        <authorList>
            <person name="de Groot N.N."/>
        </authorList>
    </citation>
    <scope>NUCLEOTIDE SEQUENCE [LARGE SCALE GENOMIC DNA]</scope>
    <source>
        <strain evidence="1 2">DSM 16213</strain>
    </source>
</reference>
<evidence type="ECO:0000313" key="1">
    <source>
        <dbReference type="EMBL" id="SEN04882.1"/>
    </source>
</evidence>
<dbReference type="Proteomes" id="UP000199585">
    <property type="component" value="Unassembled WGS sequence"/>
</dbReference>
<protein>
    <recommendedName>
        <fullName evidence="3">DUF2125 domain-containing protein</fullName>
    </recommendedName>
</protein>
<dbReference type="RefSeq" id="WP_177174609.1">
    <property type="nucleotide sequence ID" value="NZ_FOCI01000008.1"/>
</dbReference>
<evidence type="ECO:0008006" key="3">
    <source>
        <dbReference type="Google" id="ProtNLM"/>
    </source>
</evidence>
<evidence type="ECO:0000313" key="2">
    <source>
        <dbReference type="Proteomes" id="UP000199585"/>
    </source>
</evidence>
<name>A0A1H8DC86_9RHOB</name>
<dbReference type="Pfam" id="PF09898">
    <property type="entry name" value="DUF2125"/>
    <property type="match status" value="1"/>
</dbReference>
<proteinExistence type="predicted"/>
<dbReference type="InterPro" id="IPR018666">
    <property type="entry name" value="DUF2125"/>
</dbReference>
<dbReference type="STRING" id="245187.SAMN04488003_10896"/>
<keyword evidence="2" id="KW-1185">Reference proteome</keyword>
<accession>A0A1H8DC86</accession>
<dbReference type="EMBL" id="FOCI01000008">
    <property type="protein sequence ID" value="SEN04882.1"/>
    <property type="molecule type" value="Genomic_DNA"/>
</dbReference>